<sequence length="710" mass="80875">MAKRKAPGLDNISVQMVEILHKKNPGILTNIFNKCLELGIFPTEWKKARLVLLSKPGKDPNLVNSYRPICLLSVISKILDKLITQRITFLLKSKGLLKSNQHGFSTGKSCETANYELHQSIQNAMKNKNKVCLLSLDVAGAFDNVWRTSILEQLIRADCPLNMFNLIKNYLLDRQVIFELNNKKWVFQAQRGVPQGSCSGPLFWNIVASTAQSLVLPSGCQIQAFADDLILVISGQSANIIAQKCNKAIETLVSWGKKHKLQFNAAKTILMPLSFGGRLSRNEPLQVTMEGHPVSIRDQLVYLGVTWDSALTFIPHFKNVRRKADLLTYKITSIAEKFYWRHNKMFKRIYSGAIEPYMLYGHGAWGHRLHLKTVERFLNGIQRRPLIKITRAFRTTSTDALQRIEFLCDDFESKKDIYNRHPAEWISIPFGTEDPDGEEIEIFTDGSGINGQVGAAMVVYYHGTEIHSEICRLQDSATIFQAETKGIHMALEFIKESKNWHKFHIFSDSQSVLQSLNCAKNTRQSILELKDLFAIAARGKWIRIHWVKAHVGISGNESADSLAKSATERATIDFKCLLSKATLGRLIRSELLSAWQVRWGRSKNGRHTFKYFPRVGLKVSNYSPKVTQFITAHGRFPEYFFKFHLSSDCYCRCGCFGSVEHYLDECQFTKNIGQKLKYDIEDPPSLFNKKNIFILQQLIEKVDSIVPQTN</sequence>
<dbReference type="SUPFAM" id="SSF53098">
    <property type="entry name" value="Ribonuclease H-like"/>
    <property type="match status" value="1"/>
</dbReference>
<evidence type="ECO:0000313" key="4">
    <source>
        <dbReference type="Proteomes" id="UP000499080"/>
    </source>
</evidence>
<dbReference type="CDD" id="cd09276">
    <property type="entry name" value="Rnase_HI_RT_non_LTR"/>
    <property type="match status" value="1"/>
</dbReference>
<feature type="domain" description="RNase H type-1" evidence="2">
    <location>
        <begin position="436"/>
        <end position="568"/>
    </location>
</feature>
<evidence type="ECO:0000259" key="1">
    <source>
        <dbReference type="PROSITE" id="PS50878"/>
    </source>
</evidence>
<evidence type="ECO:0008006" key="5">
    <source>
        <dbReference type="Google" id="ProtNLM"/>
    </source>
</evidence>
<keyword evidence="4" id="KW-1185">Reference proteome</keyword>
<comment type="caution">
    <text evidence="3">The sequence shown here is derived from an EMBL/GenBank/DDBJ whole genome shotgun (WGS) entry which is preliminary data.</text>
</comment>
<dbReference type="SUPFAM" id="SSF56672">
    <property type="entry name" value="DNA/RNA polymerases"/>
    <property type="match status" value="1"/>
</dbReference>
<dbReference type="PANTHER" id="PTHR19446">
    <property type="entry name" value="REVERSE TRANSCRIPTASES"/>
    <property type="match status" value="1"/>
</dbReference>
<dbReference type="InterPro" id="IPR012337">
    <property type="entry name" value="RNaseH-like_sf"/>
</dbReference>
<dbReference type="EMBL" id="BGPR01054524">
    <property type="protein sequence ID" value="GBO31257.1"/>
    <property type="molecule type" value="Genomic_DNA"/>
</dbReference>
<name>A0A4Y2W5M5_ARAVE</name>
<dbReference type="Pfam" id="PF00075">
    <property type="entry name" value="RNase_H"/>
    <property type="match status" value="1"/>
</dbReference>
<dbReference type="InterPro" id="IPR000477">
    <property type="entry name" value="RT_dom"/>
</dbReference>
<gene>
    <name evidence="3" type="primary">R1A1-elementORF2_147</name>
    <name evidence="3" type="ORF">AVEN_77450_1</name>
</gene>
<dbReference type="OrthoDB" id="411871at2759"/>
<dbReference type="AlphaFoldDB" id="A0A4Y2W5M5"/>
<proteinExistence type="predicted"/>
<dbReference type="Pfam" id="PF00078">
    <property type="entry name" value="RVT_1"/>
    <property type="match status" value="1"/>
</dbReference>
<dbReference type="InterPro" id="IPR043502">
    <property type="entry name" value="DNA/RNA_pol_sf"/>
</dbReference>
<evidence type="ECO:0000259" key="2">
    <source>
        <dbReference type="PROSITE" id="PS50879"/>
    </source>
</evidence>
<dbReference type="Gene3D" id="3.30.420.10">
    <property type="entry name" value="Ribonuclease H-like superfamily/Ribonuclease H"/>
    <property type="match status" value="1"/>
</dbReference>
<accession>A0A4Y2W5M5</accession>
<dbReference type="InterPro" id="IPR036397">
    <property type="entry name" value="RNaseH_sf"/>
</dbReference>
<organism evidence="3 4">
    <name type="scientific">Araneus ventricosus</name>
    <name type="common">Orbweaver spider</name>
    <name type="synonym">Epeira ventricosa</name>
    <dbReference type="NCBI Taxonomy" id="182803"/>
    <lineage>
        <taxon>Eukaryota</taxon>
        <taxon>Metazoa</taxon>
        <taxon>Ecdysozoa</taxon>
        <taxon>Arthropoda</taxon>
        <taxon>Chelicerata</taxon>
        <taxon>Arachnida</taxon>
        <taxon>Araneae</taxon>
        <taxon>Araneomorphae</taxon>
        <taxon>Entelegynae</taxon>
        <taxon>Araneoidea</taxon>
        <taxon>Araneidae</taxon>
        <taxon>Araneus</taxon>
    </lineage>
</organism>
<reference evidence="3 4" key="1">
    <citation type="journal article" date="2019" name="Sci. Rep.">
        <title>Orb-weaving spider Araneus ventricosus genome elucidates the spidroin gene catalogue.</title>
        <authorList>
            <person name="Kono N."/>
            <person name="Nakamura H."/>
            <person name="Ohtoshi R."/>
            <person name="Moran D.A.P."/>
            <person name="Shinohara A."/>
            <person name="Yoshida Y."/>
            <person name="Fujiwara M."/>
            <person name="Mori M."/>
            <person name="Tomita M."/>
            <person name="Arakawa K."/>
        </authorList>
    </citation>
    <scope>NUCLEOTIDE SEQUENCE [LARGE SCALE GENOMIC DNA]</scope>
</reference>
<feature type="domain" description="Reverse transcriptase" evidence="1">
    <location>
        <begin position="34"/>
        <end position="307"/>
    </location>
</feature>
<dbReference type="PROSITE" id="PS50878">
    <property type="entry name" value="RT_POL"/>
    <property type="match status" value="1"/>
</dbReference>
<dbReference type="Proteomes" id="UP000499080">
    <property type="component" value="Unassembled WGS sequence"/>
</dbReference>
<dbReference type="GO" id="GO:0003676">
    <property type="term" value="F:nucleic acid binding"/>
    <property type="evidence" value="ECO:0007669"/>
    <property type="project" value="InterPro"/>
</dbReference>
<dbReference type="InterPro" id="IPR002156">
    <property type="entry name" value="RNaseH_domain"/>
</dbReference>
<dbReference type="CDD" id="cd01650">
    <property type="entry name" value="RT_nLTR_like"/>
    <property type="match status" value="1"/>
</dbReference>
<dbReference type="GO" id="GO:0071897">
    <property type="term" value="P:DNA biosynthetic process"/>
    <property type="evidence" value="ECO:0007669"/>
    <property type="project" value="UniProtKB-ARBA"/>
</dbReference>
<dbReference type="PROSITE" id="PS50879">
    <property type="entry name" value="RNASE_H_1"/>
    <property type="match status" value="1"/>
</dbReference>
<protein>
    <recommendedName>
        <fullName evidence="5">Retrovirus-related Pol polyprotein from type-1 retrotransposable element R1</fullName>
    </recommendedName>
</protein>
<dbReference type="GO" id="GO:0042575">
    <property type="term" value="C:DNA polymerase complex"/>
    <property type="evidence" value="ECO:0007669"/>
    <property type="project" value="UniProtKB-ARBA"/>
</dbReference>
<evidence type="ECO:0000313" key="3">
    <source>
        <dbReference type="EMBL" id="GBO31257.1"/>
    </source>
</evidence>
<dbReference type="GO" id="GO:0004523">
    <property type="term" value="F:RNA-DNA hybrid ribonuclease activity"/>
    <property type="evidence" value="ECO:0007669"/>
    <property type="project" value="InterPro"/>
</dbReference>